<dbReference type="KEGG" id="psti:SOO65_07715"/>
<reference evidence="1 2" key="1">
    <citation type="submission" date="2023-11" db="EMBL/GenBank/DDBJ databases">
        <title>Peredibacter starrii A3.12.</title>
        <authorList>
            <person name="Mitchell R.J."/>
        </authorList>
    </citation>
    <scope>NUCLEOTIDE SEQUENCE [LARGE SCALE GENOMIC DNA]</scope>
    <source>
        <strain evidence="1 2">A3.12</strain>
    </source>
</reference>
<accession>A0AAX4HTI7</accession>
<dbReference type="Gene3D" id="2.10.50.10">
    <property type="entry name" value="Tumor Necrosis Factor Receptor, subunit A, domain 2"/>
    <property type="match status" value="1"/>
</dbReference>
<keyword evidence="2" id="KW-1185">Reference proteome</keyword>
<dbReference type="Proteomes" id="UP001324634">
    <property type="component" value="Chromosome"/>
</dbReference>
<sequence length="1115" mass="116000">MKKFFLLSLFTLFLCSCQDVGILSGNIKVIVKETAPSSPLITGHQIEAVNLVTVEVELRGKCPGAASSVDVEYEGLITNSPCDVLTRTFVTRIPVTDPNNDRLLSYIVAESISAQTPSITYDVNYQRPATPNPTITSNNNTDFSTNITSPILEGTCNSDTTDGMEVRVDGGVWRSDLTSCVNGEWSLDLPGLSGDPAQEYLIEVRTVNSSSDEPYSEVESIRVTVDTALPAMPIMAADATTIDLTPTWSWISGGAGEGTYRYKLDDTDLSFGALETTSNFFTPTTDLSYGPHILYVQERDEVGNWSPSGSQTFTIQCPAGNSYDGTNCVPCTPGHYQPTSNLSVTCLAAPQGTFVSGSGAIALSSCTNKPANAVDVIYDVSTGLTTNTCPIASVSTCALTYAPDGGSCRLMCGLDEYWLGASCGAVGVGYYSPINDDTRYSCSNLPANATAAAYSGMGGGTNNCPIAIVTSCNSNYAPDGATCRLMCPLDQYWNGSACVSVGMGYYSPANDDTRYSCTNMPANASTVTYFGMGGGTNNCPVASVTGCNTNYTIEGMSCRLLCPLDQYWTGSACIGVGNGFYSPANDDTRYTCTNMPANAATVTYSGSGSGTNNCPLSSLTCNSNYVPNGLSCRQLCPVDQYWNGSACVTVGAGYYSPVNDDNRYTCTNTTPNATSVIYSGVGGGANNCPISSVTCDTNYVPNGATCRLTCGLDQYWNGSACVAVGNGYYSPVNDDSRYSCSNLPANATSVTYSGSGAGVNNCPVASVSTCAVNYAPNGAACRAMCGVDQYWNSSACVSVGTGYYSPINNDNRYACTNFPANATAVTYSGMGSGTNSCPVASVTSCAAGFIPSGAVCLDNTPNAFSFTNTTGVNPSGWVDSNAVTVSGFDGPLTVTCSGCAAIARNGSWGGTSVTGVMPGDTIALRLISSGTFLGTVNASATLGATTSSSWSVQTRAGYSCTGTPWGTIAHGATATGYNATFAVAPSTCASQVRTCNDGVLSGSYVQTACTNYPAVTISFSGSRAGGYGYWDTYSMTTVATPAGGSGSNYSYEWSITAQNGGTVSGGGGNNWLTFTTYMCSFESVNFNVRVRDNNLGVYSSWYSGDMTDTFTGVCD</sequence>
<dbReference type="SMART" id="SM01411">
    <property type="entry name" value="Ephrin_rec_like"/>
    <property type="match status" value="2"/>
</dbReference>
<dbReference type="PROSITE" id="PS51257">
    <property type="entry name" value="PROKAR_LIPOPROTEIN"/>
    <property type="match status" value="1"/>
</dbReference>
<name>A0AAX4HTI7_9BACT</name>
<dbReference type="EMBL" id="CP139487">
    <property type="protein sequence ID" value="WPU66629.1"/>
    <property type="molecule type" value="Genomic_DNA"/>
</dbReference>
<organism evidence="1 2">
    <name type="scientific">Peredibacter starrii</name>
    <dbReference type="NCBI Taxonomy" id="28202"/>
    <lineage>
        <taxon>Bacteria</taxon>
        <taxon>Pseudomonadati</taxon>
        <taxon>Bdellovibrionota</taxon>
        <taxon>Bacteriovoracia</taxon>
        <taxon>Bacteriovoracales</taxon>
        <taxon>Bacteriovoracaceae</taxon>
        <taxon>Peredibacter</taxon>
    </lineage>
</organism>
<protein>
    <submittedName>
        <fullName evidence="1">Uncharacterized protein</fullName>
    </submittedName>
</protein>
<evidence type="ECO:0000313" key="1">
    <source>
        <dbReference type="EMBL" id="WPU66629.1"/>
    </source>
</evidence>
<evidence type="ECO:0000313" key="2">
    <source>
        <dbReference type="Proteomes" id="UP001324634"/>
    </source>
</evidence>
<dbReference type="RefSeq" id="WP_321399035.1">
    <property type="nucleotide sequence ID" value="NZ_CP139487.1"/>
</dbReference>
<proteinExistence type="predicted"/>
<dbReference type="AlphaFoldDB" id="A0AAX4HTI7"/>
<gene>
    <name evidence="1" type="ORF">SOO65_07715</name>
</gene>